<evidence type="ECO:0000313" key="2">
    <source>
        <dbReference type="Proteomes" id="UP000249547"/>
    </source>
</evidence>
<dbReference type="EMBL" id="QLLL01000002">
    <property type="protein sequence ID" value="RAJ08786.1"/>
    <property type="molecule type" value="Genomic_DNA"/>
</dbReference>
<gene>
    <name evidence="1" type="ORF">LX64_01440</name>
</gene>
<sequence length="48" mass="5631">MELENTKIGFIYPISERELLEMKVGGYIGHVLVELQNGNRYRLAYMIQ</sequence>
<protein>
    <submittedName>
        <fullName evidence="1">Uncharacterized protein</fullName>
    </submittedName>
</protein>
<organism evidence="1 2">
    <name type="scientific">Chitinophaga skermanii</name>
    <dbReference type="NCBI Taxonomy" id="331697"/>
    <lineage>
        <taxon>Bacteria</taxon>
        <taxon>Pseudomonadati</taxon>
        <taxon>Bacteroidota</taxon>
        <taxon>Chitinophagia</taxon>
        <taxon>Chitinophagales</taxon>
        <taxon>Chitinophagaceae</taxon>
        <taxon>Chitinophaga</taxon>
    </lineage>
</organism>
<evidence type="ECO:0000313" key="1">
    <source>
        <dbReference type="EMBL" id="RAJ08786.1"/>
    </source>
</evidence>
<dbReference type="Proteomes" id="UP000249547">
    <property type="component" value="Unassembled WGS sequence"/>
</dbReference>
<comment type="caution">
    <text evidence="1">The sequence shown here is derived from an EMBL/GenBank/DDBJ whole genome shotgun (WGS) entry which is preliminary data.</text>
</comment>
<name>A0A327QVU4_9BACT</name>
<proteinExistence type="predicted"/>
<accession>A0A327QVU4</accession>
<dbReference type="AlphaFoldDB" id="A0A327QVU4"/>
<keyword evidence="2" id="KW-1185">Reference proteome</keyword>
<reference evidence="1 2" key="1">
    <citation type="submission" date="2018-06" db="EMBL/GenBank/DDBJ databases">
        <title>Genomic Encyclopedia of Archaeal and Bacterial Type Strains, Phase II (KMG-II): from individual species to whole genera.</title>
        <authorList>
            <person name="Goeker M."/>
        </authorList>
    </citation>
    <scope>NUCLEOTIDE SEQUENCE [LARGE SCALE GENOMIC DNA]</scope>
    <source>
        <strain evidence="1 2">DSM 23857</strain>
    </source>
</reference>